<gene>
    <name evidence="2" type="ORF">TKK_006314</name>
</gene>
<dbReference type="EMBL" id="JBJJXI010000051">
    <property type="protein sequence ID" value="KAL3400457.1"/>
    <property type="molecule type" value="Genomic_DNA"/>
</dbReference>
<feature type="region of interest" description="Disordered" evidence="1">
    <location>
        <begin position="247"/>
        <end position="290"/>
    </location>
</feature>
<organism evidence="2 3">
    <name type="scientific">Trichogramma kaykai</name>
    <dbReference type="NCBI Taxonomy" id="54128"/>
    <lineage>
        <taxon>Eukaryota</taxon>
        <taxon>Metazoa</taxon>
        <taxon>Ecdysozoa</taxon>
        <taxon>Arthropoda</taxon>
        <taxon>Hexapoda</taxon>
        <taxon>Insecta</taxon>
        <taxon>Pterygota</taxon>
        <taxon>Neoptera</taxon>
        <taxon>Endopterygota</taxon>
        <taxon>Hymenoptera</taxon>
        <taxon>Apocrita</taxon>
        <taxon>Proctotrupomorpha</taxon>
        <taxon>Chalcidoidea</taxon>
        <taxon>Trichogrammatidae</taxon>
        <taxon>Trichogramma</taxon>
    </lineage>
</organism>
<protein>
    <recommendedName>
        <fullName evidence="4">RNA polymerase II nuclear localization protein SLC7A6OS</fullName>
    </recommendedName>
</protein>
<dbReference type="PANTHER" id="PTHR31196:SF2">
    <property type="entry name" value="RNA POLYMERASE II NUCLEAR LOCALIZATION PROTEIN SLC7A6OS-RELATED"/>
    <property type="match status" value="1"/>
</dbReference>
<evidence type="ECO:0000256" key="1">
    <source>
        <dbReference type="SAM" id="MobiDB-lite"/>
    </source>
</evidence>
<sequence>MASVIRVKRKRGEEKLDALKILCKKRRTSGEEAAALETETAIFTFAGTVDDKHDDIVVNQIQSTKEELQSQYKKHTVDIVKKVKEQTKQKSCLNRYKVVNSLRQLDKTGDEESEFNIIDMEDVNVHSDDSNVNYEYDLYYINDADLVIDDSTTVLEEVTYNYEETYRNEENDYDSDDSNSETNAKNDYGDSDNDVNDSDEEEGLTKIINSLHIKNNSGSSSSDEDLIYGLDDYSDKYAKYGSIGVKSKKKSIKISSDNSDSSDDNEIELSDFEYFDDDDDDDKDDLHDYY</sequence>
<dbReference type="Proteomes" id="UP001627154">
    <property type="component" value="Unassembled WGS sequence"/>
</dbReference>
<dbReference type="AlphaFoldDB" id="A0ABD2X4Z5"/>
<dbReference type="PANTHER" id="PTHR31196">
    <property type="entry name" value="RNA POLYMERASE II NUCLEAR LOCALIZATION PROTEIN SLC7A6OS-RELATED"/>
    <property type="match status" value="1"/>
</dbReference>
<comment type="caution">
    <text evidence="2">The sequence shown here is derived from an EMBL/GenBank/DDBJ whole genome shotgun (WGS) entry which is preliminary data.</text>
</comment>
<evidence type="ECO:0008006" key="4">
    <source>
        <dbReference type="Google" id="ProtNLM"/>
    </source>
</evidence>
<dbReference type="InterPro" id="IPR040218">
    <property type="entry name" value="SLC7A6OS"/>
</dbReference>
<keyword evidence="3" id="KW-1185">Reference proteome</keyword>
<reference evidence="2 3" key="1">
    <citation type="journal article" date="2024" name="bioRxiv">
        <title>A reference genome for Trichogramma kaykai: A tiny desert-dwelling parasitoid wasp with competing sex-ratio distorters.</title>
        <authorList>
            <person name="Culotta J."/>
            <person name="Lindsey A.R."/>
        </authorList>
    </citation>
    <scope>NUCLEOTIDE SEQUENCE [LARGE SCALE GENOMIC DNA]</scope>
    <source>
        <strain evidence="2 3">KSX58</strain>
    </source>
</reference>
<feature type="region of interest" description="Disordered" evidence="1">
    <location>
        <begin position="163"/>
        <end position="201"/>
    </location>
</feature>
<evidence type="ECO:0000313" key="3">
    <source>
        <dbReference type="Proteomes" id="UP001627154"/>
    </source>
</evidence>
<proteinExistence type="predicted"/>
<name>A0ABD2X4Z5_9HYME</name>
<feature type="compositionally biased region" description="Acidic residues" evidence="1">
    <location>
        <begin position="189"/>
        <end position="201"/>
    </location>
</feature>
<accession>A0ABD2X4Z5</accession>
<evidence type="ECO:0000313" key="2">
    <source>
        <dbReference type="EMBL" id="KAL3400457.1"/>
    </source>
</evidence>
<feature type="compositionally biased region" description="Acidic residues" evidence="1">
    <location>
        <begin position="260"/>
        <end position="283"/>
    </location>
</feature>